<name>A0ABD3QGD2_9STRA</name>
<dbReference type="Proteomes" id="UP001530400">
    <property type="component" value="Unassembled WGS sequence"/>
</dbReference>
<feature type="transmembrane region" description="Helical" evidence="1">
    <location>
        <begin position="147"/>
        <end position="165"/>
    </location>
</feature>
<keyword evidence="1" id="KW-0812">Transmembrane</keyword>
<sequence>MMIRTILQAILVSASVDAFAPAPSLRCRPSRPIIQPTQSVRYNKYTLSTSLSLQQGEKEAVSMEDEVQDIQLPNIFTKHERPQDITTESFGPLLPIAKAVDDATGGWGLSYADLHPATPRTSVGQAFLATNFCYAAGGLALGVQGEWFLGALTEIAGIVSFWYHYSQLEFGKNRAEVRLALLIDYFTAGSALITGGVYMIQQGIDTVPLDAILAAGGSIVCLTLCWVWEFGYPYIFWHSLWHILSALTGYLIGREHIANVM</sequence>
<evidence type="ECO:0000313" key="4">
    <source>
        <dbReference type="Proteomes" id="UP001530400"/>
    </source>
</evidence>
<feature type="transmembrane region" description="Helical" evidence="1">
    <location>
        <begin position="211"/>
        <end position="228"/>
    </location>
</feature>
<evidence type="ECO:0000256" key="2">
    <source>
        <dbReference type="SAM" id="SignalP"/>
    </source>
</evidence>
<feature type="chain" id="PRO_5044896377" evidence="2">
    <location>
        <begin position="19"/>
        <end position="261"/>
    </location>
</feature>
<proteinExistence type="predicted"/>
<keyword evidence="1" id="KW-1133">Transmembrane helix</keyword>
<reference evidence="3 4" key="1">
    <citation type="submission" date="2024-10" db="EMBL/GenBank/DDBJ databases">
        <title>Updated reference genomes for cyclostephanoid diatoms.</title>
        <authorList>
            <person name="Roberts W.R."/>
            <person name="Alverson A.J."/>
        </authorList>
    </citation>
    <scope>NUCLEOTIDE SEQUENCE [LARGE SCALE GENOMIC DNA]</scope>
    <source>
        <strain evidence="3 4">AJA010-31</strain>
    </source>
</reference>
<keyword evidence="4" id="KW-1185">Reference proteome</keyword>
<feature type="transmembrane region" description="Helical" evidence="1">
    <location>
        <begin position="177"/>
        <end position="199"/>
    </location>
</feature>
<keyword evidence="2" id="KW-0732">Signal</keyword>
<accession>A0ABD3QGD2</accession>
<dbReference type="EMBL" id="JALLPJ020000190">
    <property type="protein sequence ID" value="KAL3799360.1"/>
    <property type="molecule type" value="Genomic_DNA"/>
</dbReference>
<comment type="caution">
    <text evidence="3">The sequence shown here is derived from an EMBL/GenBank/DDBJ whole genome shotgun (WGS) entry which is preliminary data.</text>
</comment>
<feature type="transmembrane region" description="Helical" evidence="1">
    <location>
        <begin position="235"/>
        <end position="253"/>
    </location>
</feature>
<evidence type="ECO:0000256" key="1">
    <source>
        <dbReference type="SAM" id="Phobius"/>
    </source>
</evidence>
<protein>
    <submittedName>
        <fullName evidence="3">Uncharacterized protein</fullName>
    </submittedName>
</protein>
<gene>
    <name evidence="3" type="ORF">ACHAWO_008471</name>
</gene>
<feature type="signal peptide" evidence="2">
    <location>
        <begin position="1"/>
        <end position="18"/>
    </location>
</feature>
<keyword evidence="1" id="KW-0472">Membrane</keyword>
<dbReference type="AlphaFoldDB" id="A0ABD3QGD2"/>
<evidence type="ECO:0000313" key="3">
    <source>
        <dbReference type="EMBL" id="KAL3799360.1"/>
    </source>
</evidence>
<organism evidence="3 4">
    <name type="scientific">Cyclotella atomus</name>
    <dbReference type="NCBI Taxonomy" id="382360"/>
    <lineage>
        <taxon>Eukaryota</taxon>
        <taxon>Sar</taxon>
        <taxon>Stramenopiles</taxon>
        <taxon>Ochrophyta</taxon>
        <taxon>Bacillariophyta</taxon>
        <taxon>Coscinodiscophyceae</taxon>
        <taxon>Thalassiosirophycidae</taxon>
        <taxon>Stephanodiscales</taxon>
        <taxon>Stephanodiscaceae</taxon>
        <taxon>Cyclotella</taxon>
    </lineage>
</organism>